<dbReference type="GeneID" id="110985693"/>
<protein>
    <submittedName>
        <fullName evidence="4">Uncharacterized protein LOC110985693</fullName>
    </submittedName>
</protein>
<dbReference type="KEGG" id="aplc:110985693"/>
<evidence type="ECO:0000313" key="3">
    <source>
        <dbReference type="Proteomes" id="UP000694845"/>
    </source>
</evidence>
<accession>A0A8B7ZC92</accession>
<dbReference type="OMA" id="CIAIPRT"/>
<feature type="compositionally biased region" description="Polar residues" evidence="1">
    <location>
        <begin position="171"/>
        <end position="180"/>
    </location>
</feature>
<feature type="transmembrane region" description="Helical" evidence="2">
    <location>
        <begin position="7"/>
        <end position="27"/>
    </location>
</feature>
<evidence type="ECO:0000256" key="1">
    <source>
        <dbReference type="SAM" id="MobiDB-lite"/>
    </source>
</evidence>
<keyword evidence="2" id="KW-0812">Transmembrane</keyword>
<dbReference type="RefSeq" id="XP_022102597.1">
    <property type="nucleotide sequence ID" value="XM_022246905.1"/>
</dbReference>
<reference evidence="4" key="1">
    <citation type="submission" date="2025-08" db="UniProtKB">
        <authorList>
            <consortium name="RefSeq"/>
        </authorList>
    </citation>
    <scope>IDENTIFICATION</scope>
</reference>
<dbReference type="AlphaFoldDB" id="A0A8B7ZC92"/>
<gene>
    <name evidence="4" type="primary">LOC110985693</name>
</gene>
<name>A0A8B7ZC92_ACAPL</name>
<keyword evidence="2" id="KW-1133">Transmembrane helix</keyword>
<evidence type="ECO:0000313" key="4">
    <source>
        <dbReference type="RefSeq" id="XP_022102597.1"/>
    </source>
</evidence>
<evidence type="ECO:0000256" key="2">
    <source>
        <dbReference type="SAM" id="Phobius"/>
    </source>
</evidence>
<dbReference type="Proteomes" id="UP000694845">
    <property type="component" value="Unplaced"/>
</dbReference>
<keyword evidence="2" id="KW-0472">Membrane</keyword>
<sequence>MHLPNWVVVWMSYLVLFVSVIVCIAIPRTEMVNKDDTSLDYSQEDYSNVDHFQKELAKRLFRSRSRLGFGFGGGRFGNSTSGKIPEAAMKCMIGISVSAAGFLASMLLLSFRKKFKRYCNRTYRYLYKRWADRYELDRQGIMEDLDDDHLSSSGQVVVDRVVFQAGKSTRRNSTGGTKQDYTAVPPDSPVKTVPSSVAETVCPLTLSGPQRNPKVP</sequence>
<feature type="transmembrane region" description="Helical" evidence="2">
    <location>
        <begin position="87"/>
        <end position="111"/>
    </location>
</feature>
<keyword evidence="3" id="KW-1185">Reference proteome</keyword>
<feature type="region of interest" description="Disordered" evidence="1">
    <location>
        <begin position="168"/>
        <end position="194"/>
    </location>
</feature>
<organism evidence="3 4">
    <name type="scientific">Acanthaster planci</name>
    <name type="common">Crown-of-thorns starfish</name>
    <dbReference type="NCBI Taxonomy" id="133434"/>
    <lineage>
        <taxon>Eukaryota</taxon>
        <taxon>Metazoa</taxon>
        <taxon>Echinodermata</taxon>
        <taxon>Eleutherozoa</taxon>
        <taxon>Asterozoa</taxon>
        <taxon>Asteroidea</taxon>
        <taxon>Valvatacea</taxon>
        <taxon>Valvatida</taxon>
        <taxon>Acanthasteridae</taxon>
        <taxon>Acanthaster</taxon>
    </lineage>
</organism>
<proteinExistence type="predicted"/>